<dbReference type="GO" id="GO:0106141">
    <property type="term" value="F:flavin prenyltransferase activity"/>
    <property type="evidence" value="ECO:0007669"/>
    <property type="project" value="UniProtKB-EC"/>
</dbReference>
<evidence type="ECO:0000256" key="3">
    <source>
        <dbReference type="ARBA" id="ARBA00022643"/>
    </source>
</evidence>
<evidence type="ECO:0000259" key="6">
    <source>
        <dbReference type="Pfam" id="PF02441"/>
    </source>
</evidence>
<protein>
    <recommendedName>
        <fullName evidence="5">Flavin prenyltransferase UbiX</fullName>
        <ecNumber evidence="5">2.5.1.129</ecNumber>
    </recommendedName>
</protein>
<sequence length="202" mass="21696">MDERVAKETGADQRKGKVVVGITGASGTVYGLRTVKALLDLGYHPEVILTEAAIKVSAEELGEDLRKLLEGLVERVYMEDEIDAPASSSSTLAGSLGIAVVPCSIRTLAEVASGIASNLVTRAVINHLRLRKRVVLVIRETPLGVIELRNALKVATAGAIILPASPGFYTKPKTIDDIISFVVGKTLDALEIQHDLYPRWTK</sequence>
<keyword evidence="2 5" id="KW-0285">Flavoprotein</keyword>
<keyword evidence="1 5" id="KW-0637">Prenyltransferase</keyword>
<feature type="binding site" evidence="5">
    <location>
        <position position="139"/>
    </location>
    <ligand>
        <name>FMN</name>
        <dbReference type="ChEBI" id="CHEBI:58210"/>
    </ligand>
</feature>
<evidence type="ECO:0000256" key="4">
    <source>
        <dbReference type="ARBA" id="ARBA00022679"/>
    </source>
</evidence>
<dbReference type="OrthoDB" id="9540at2157"/>
<gene>
    <name evidence="5" type="primary">ubiX</name>
    <name evidence="7" type="ORF">MetMK1DRAFT_00023650</name>
</gene>
<keyword evidence="4 5" id="KW-0808">Transferase</keyword>
<feature type="binding site" evidence="5">
    <location>
        <begin position="104"/>
        <end position="107"/>
    </location>
    <ligand>
        <name>FMN</name>
        <dbReference type="ChEBI" id="CHEBI:58210"/>
    </ligand>
</feature>
<dbReference type="EC" id="2.5.1.129" evidence="5"/>
<evidence type="ECO:0000256" key="5">
    <source>
        <dbReference type="HAMAP-Rule" id="MF_01984"/>
    </source>
</evidence>
<dbReference type="RefSeq" id="WP_009073810.1">
    <property type="nucleotide sequence ID" value="NZ_JH597768.1"/>
</dbReference>
<feature type="binding site" evidence="5">
    <location>
        <begin position="24"/>
        <end position="26"/>
    </location>
    <ligand>
        <name>FMN</name>
        <dbReference type="ChEBI" id="CHEBI:58210"/>
    </ligand>
</feature>
<dbReference type="AlphaFoldDB" id="H2C718"/>
<keyword evidence="8" id="KW-1185">Reference proteome</keyword>
<dbReference type="eggNOG" id="arCOG01703">
    <property type="taxonomic scope" value="Archaea"/>
</dbReference>
<evidence type="ECO:0000256" key="2">
    <source>
        <dbReference type="ARBA" id="ARBA00022630"/>
    </source>
</evidence>
<feature type="domain" description="Flavoprotein" evidence="6">
    <location>
        <begin position="17"/>
        <end position="190"/>
    </location>
</feature>
<comment type="function">
    <text evidence="5">Flavin prenyltransferase that catalyzes the synthesis of the prenylated FMN cofactor (prenyl-FMN) for 4-hydroxy-3-polyprenylbenzoic acid decarboxylase UbiD. The prenyltransferase is metal-independent and links a dimethylallyl moiety from dimethylallyl monophosphate (DMAP) to the flavin N5 and C6 atoms of FMN.</text>
</comment>
<dbReference type="Proteomes" id="UP000003980">
    <property type="component" value="Unassembled WGS sequence"/>
</dbReference>
<feature type="binding site" evidence="5">
    <location>
        <position position="185"/>
    </location>
    <ligand>
        <name>dimethylallyl phosphate</name>
        <dbReference type="ChEBI" id="CHEBI:88052"/>
    </ligand>
</feature>
<dbReference type="InterPro" id="IPR003382">
    <property type="entry name" value="Flavoprotein"/>
</dbReference>
<comment type="similarity">
    <text evidence="5">Belongs to the UbiX/PAD1 family.</text>
</comment>
<feature type="binding site" evidence="5">
    <location>
        <position position="50"/>
    </location>
    <ligand>
        <name>FMN</name>
        <dbReference type="ChEBI" id="CHEBI:58210"/>
    </ligand>
</feature>
<feature type="binding site" evidence="5">
    <location>
        <position position="169"/>
    </location>
    <ligand>
        <name>dimethylallyl phosphate</name>
        <dbReference type="ChEBI" id="CHEBI:88052"/>
    </ligand>
</feature>
<dbReference type="InterPro" id="IPR004507">
    <property type="entry name" value="UbiX-like"/>
</dbReference>
<organism evidence="7 8">
    <name type="scientific">Metallosphaera yellowstonensis MK1</name>
    <dbReference type="NCBI Taxonomy" id="671065"/>
    <lineage>
        <taxon>Archaea</taxon>
        <taxon>Thermoproteota</taxon>
        <taxon>Thermoprotei</taxon>
        <taxon>Sulfolobales</taxon>
        <taxon>Sulfolobaceae</taxon>
        <taxon>Metallosphaera</taxon>
    </lineage>
</organism>
<comment type="catalytic activity">
    <reaction evidence="5">
        <text>dimethylallyl phosphate + FMNH2 = prenylated FMNH2 + phosphate</text>
        <dbReference type="Rhea" id="RHEA:37743"/>
        <dbReference type="ChEBI" id="CHEBI:43474"/>
        <dbReference type="ChEBI" id="CHEBI:57618"/>
        <dbReference type="ChEBI" id="CHEBI:87467"/>
        <dbReference type="ChEBI" id="CHEBI:88052"/>
        <dbReference type="EC" id="2.5.1.129"/>
    </reaction>
</comment>
<dbReference type="HAMAP" id="MF_01984">
    <property type="entry name" value="ubiX_pad"/>
    <property type="match status" value="1"/>
</dbReference>
<evidence type="ECO:0000313" key="7">
    <source>
        <dbReference type="EMBL" id="EHP69595.1"/>
    </source>
</evidence>
<comment type="caution">
    <text evidence="5">Lacks conserved residue(s) required for the propagation of feature annotation.</text>
</comment>
<accession>H2C718</accession>
<name>H2C718_9CREN</name>
<reference evidence="7 8" key="1">
    <citation type="submission" date="2012-01" db="EMBL/GenBank/DDBJ databases">
        <title>Improved High-Quality Draft sequence of Metallosphaera yellowstonensis MK1.</title>
        <authorList>
            <consortium name="US DOE Joint Genome Institute"/>
            <person name="Lucas S."/>
            <person name="Han J."/>
            <person name="Cheng J.-F."/>
            <person name="Goodwin L."/>
            <person name="Pitluck S."/>
            <person name="Peters L."/>
            <person name="Teshima H."/>
            <person name="Detter J.C."/>
            <person name="Han C."/>
            <person name="Tapia R."/>
            <person name="Land M."/>
            <person name="Hauser L."/>
            <person name="Kyrpides N."/>
            <person name="Kozubal M."/>
            <person name="Macur R.E."/>
            <person name="Jay Z."/>
            <person name="Inskeep W."/>
            <person name="Woyke T."/>
        </authorList>
    </citation>
    <scope>NUCLEOTIDE SEQUENCE [LARGE SCALE GENOMIC DNA]</scope>
    <source>
        <strain evidence="7 8">MK1</strain>
    </source>
</reference>
<dbReference type="Gene3D" id="3.40.50.1950">
    <property type="entry name" value="Flavin prenyltransferase-like"/>
    <property type="match status" value="1"/>
</dbReference>
<dbReference type="InterPro" id="IPR036551">
    <property type="entry name" value="Flavin_trans-like"/>
</dbReference>
<keyword evidence="3 5" id="KW-0288">FMN</keyword>
<dbReference type="NCBIfam" id="TIGR00421">
    <property type="entry name" value="ubiX_pad"/>
    <property type="match status" value="1"/>
</dbReference>
<evidence type="ECO:0000256" key="1">
    <source>
        <dbReference type="ARBA" id="ARBA00022602"/>
    </source>
</evidence>
<evidence type="ECO:0000313" key="8">
    <source>
        <dbReference type="Proteomes" id="UP000003980"/>
    </source>
</evidence>
<dbReference type="EMBL" id="JH597768">
    <property type="protein sequence ID" value="EHP69595.1"/>
    <property type="molecule type" value="Genomic_DNA"/>
</dbReference>
<dbReference type="SUPFAM" id="SSF52507">
    <property type="entry name" value="Homo-oligomeric flavin-containing Cys decarboxylases, HFCD"/>
    <property type="match status" value="1"/>
</dbReference>
<proteinExistence type="inferred from homology"/>
<dbReference type="HOGENOM" id="CLU_074522_0_1_2"/>
<dbReference type="STRING" id="671065.MetMK1DRAFT_00023650"/>
<dbReference type="Pfam" id="PF02441">
    <property type="entry name" value="Flavoprotein"/>
    <property type="match status" value="1"/>
</dbReference>